<sequence length="459" mass="52458">MASLLEQLPSFSTILSMYASFSAMAMLLRTVFNEMLPKRFQTYISAKFLDIASTCLSADFTFIIEERWQAVHNETFRAAEAYLPTRVGPSTESLLIGSNEPLNPRAPPKQRIPVDCKIVDEFHGMRLEWTLRNSVDSNKYFPREKRYFRLSCKKRDRDRVMQSYLPHIARTAQSILNRRETLNIYTYNQESSVWESAVFKHPATFETLAMEPELKQVIKEDLDTFVARKDFFEGVGRAWKRGYLLYGPPGTGKSSLVAAIANYLRYNIYDLQVQTARSDADLRHILTSTTNRSILLIEDIDCGSKVSHDRTRVQDDHEDTHDEQQNPSRISSNDPGVTLSGLLNFLDGLWSSCGDERIIIFTTNHKDKLDQALLRPGRMDVHIYMGYCTAAAFRKLSATYLGIEHHPCFVTIENLLQSVTVTPAEVAQQLMKSDDPEAVLRSFIHFLGSKRNRETEIGT</sequence>
<evidence type="ECO:0000256" key="5">
    <source>
        <dbReference type="ARBA" id="ARBA00022842"/>
    </source>
</evidence>
<keyword evidence="11" id="KW-1185">Reference proteome</keyword>
<dbReference type="Pfam" id="PF14363">
    <property type="entry name" value="AAA_assoc"/>
    <property type="match status" value="1"/>
</dbReference>
<dbReference type="InterPro" id="IPR003959">
    <property type="entry name" value="ATPase_AAA_core"/>
</dbReference>
<evidence type="ECO:0000256" key="4">
    <source>
        <dbReference type="ARBA" id="ARBA00022840"/>
    </source>
</evidence>
<accession>A0A9W7INH6</accession>
<dbReference type="PANTHER" id="PTHR23070">
    <property type="entry name" value="BCS1 AAA-TYPE ATPASE"/>
    <property type="match status" value="1"/>
</dbReference>
<evidence type="ECO:0000313" key="11">
    <source>
        <dbReference type="Proteomes" id="UP001165190"/>
    </source>
</evidence>
<comment type="caution">
    <text evidence="10">The sequence shown here is derived from an EMBL/GenBank/DDBJ whole genome shotgun (WGS) entry which is preliminary data.</text>
</comment>
<keyword evidence="4 7" id="KW-0067">ATP-binding</keyword>
<organism evidence="10 11">
    <name type="scientific">Hibiscus trionum</name>
    <name type="common">Flower of an hour</name>
    <dbReference type="NCBI Taxonomy" id="183268"/>
    <lineage>
        <taxon>Eukaryota</taxon>
        <taxon>Viridiplantae</taxon>
        <taxon>Streptophyta</taxon>
        <taxon>Embryophyta</taxon>
        <taxon>Tracheophyta</taxon>
        <taxon>Spermatophyta</taxon>
        <taxon>Magnoliopsida</taxon>
        <taxon>eudicotyledons</taxon>
        <taxon>Gunneridae</taxon>
        <taxon>Pentapetalae</taxon>
        <taxon>rosids</taxon>
        <taxon>malvids</taxon>
        <taxon>Malvales</taxon>
        <taxon>Malvaceae</taxon>
        <taxon>Malvoideae</taxon>
        <taxon>Hibiscus</taxon>
    </lineage>
</organism>
<proteinExistence type="inferred from homology"/>
<feature type="domain" description="AAA+ ATPase" evidence="9">
    <location>
        <begin position="239"/>
        <end position="389"/>
    </location>
</feature>
<dbReference type="SMART" id="SM00382">
    <property type="entry name" value="AAA"/>
    <property type="match status" value="1"/>
</dbReference>
<feature type="compositionally biased region" description="Polar residues" evidence="8">
    <location>
        <begin position="326"/>
        <end position="335"/>
    </location>
</feature>
<feature type="compositionally biased region" description="Basic and acidic residues" evidence="8">
    <location>
        <begin position="308"/>
        <end position="324"/>
    </location>
</feature>
<comment type="similarity">
    <text evidence="2">Belongs to the AAA ATPase family. BCS1 subfamily.</text>
</comment>
<gene>
    <name evidence="10" type="ORF">HRI_003605300</name>
</gene>
<evidence type="ECO:0000256" key="6">
    <source>
        <dbReference type="ARBA" id="ARBA00049360"/>
    </source>
</evidence>
<evidence type="ECO:0000313" key="10">
    <source>
        <dbReference type="EMBL" id="GMI99360.1"/>
    </source>
</evidence>
<dbReference type="Pfam" id="PF00004">
    <property type="entry name" value="AAA"/>
    <property type="match status" value="1"/>
</dbReference>
<dbReference type="EMBL" id="BSYR01000034">
    <property type="protein sequence ID" value="GMI99360.1"/>
    <property type="molecule type" value="Genomic_DNA"/>
</dbReference>
<dbReference type="CDD" id="cd19510">
    <property type="entry name" value="RecA-like_BCS1"/>
    <property type="match status" value="1"/>
</dbReference>
<keyword evidence="5" id="KW-0460">Magnesium</keyword>
<evidence type="ECO:0000256" key="8">
    <source>
        <dbReference type="SAM" id="MobiDB-lite"/>
    </source>
</evidence>
<keyword evidence="3" id="KW-0378">Hydrolase</keyword>
<dbReference type="SUPFAM" id="SSF52540">
    <property type="entry name" value="P-loop containing nucleoside triphosphate hydrolases"/>
    <property type="match status" value="1"/>
</dbReference>
<dbReference type="GO" id="GO:0005524">
    <property type="term" value="F:ATP binding"/>
    <property type="evidence" value="ECO:0007669"/>
    <property type="project" value="UniProtKB-KW"/>
</dbReference>
<dbReference type="Gene3D" id="3.40.50.300">
    <property type="entry name" value="P-loop containing nucleotide triphosphate hydrolases"/>
    <property type="match status" value="1"/>
</dbReference>
<protein>
    <recommendedName>
        <fullName evidence="9">AAA+ ATPase domain-containing protein</fullName>
    </recommendedName>
</protein>
<dbReference type="InterPro" id="IPR003960">
    <property type="entry name" value="ATPase_AAA_CS"/>
</dbReference>
<reference evidence="10" key="1">
    <citation type="submission" date="2023-05" db="EMBL/GenBank/DDBJ databases">
        <title>Genome and transcriptome analyses reveal genes involved in the formation of fine ridges on petal epidermal cells in Hibiscus trionum.</title>
        <authorList>
            <person name="Koshimizu S."/>
            <person name="Masuda S."/>
            <person name="Ishii T."/>
            <person name="Shirasu K."/>
            <person name="Hoshino A."/>
            <person name="Arita M."/>
        </authorList>
    </citation>
    <scope>NUCLEOTIDE SEQUENCE</scope>
    <source>
        <strain evidence="10">Hamamatsu line</strain>
    </source>
</reference>
<dbReference type="InterPro" id="IPR027417">
    <property type="entry name" value="P-loop_NTPase"/>
</dbReference>
<dbReference type="AlphaFoldDB" id="A0A9W7INH6"/>
<comment type="catalytic activity">
    <reaction evidence="6">
        <text>ATP + H2O = ADP + phosphate + H(+)</text>
        <dbReference type="Rhea" id="RHEA:13065"/>
        <dbReference type="ChEBI" id="CHEBI:15377"/>
        <dbReference type="ChEBI" id="CHEBI:15378"/>
        <dbReference type="ChEBI" id="CHEBI:30616"/>
        <dbReference type="ChEBI" id="CHEBI:43474"/>
        <dbReference type="ChEBI" id="CHEBI:456216"/>
    </reaction>
</comment>
<dbReference type="InterPro" id="IPR058017">
    <property type="entry name" value="At3g28540-like_C"/>
</dbReference>
<dbReference type="Proteomes" id="UP001165190">
    <property type="component" value="Unassembled WGS sequence"/>
</dbReference>
<dbReference type="Gene3D" id="6.10.280.40">
    <property type="match status" value="1"/>
</dbReference>
<dbReference type="InterPro" id="IPR050747">
    <property type="entry name" value="Mitochondrial_chaperone_BCS1"/>
</dbReference>
<dbReference type="GO" id="GO:0006950">
    <property type="term" value="P:response to stress"/>
    <property type="evidence" value="ECO:0007669"/>
    <property type="project" value="UniProtKB-ARBA"/>
</dbReference>
<dbReference type="GO" id="GO:0016887">
    <property type="term" value="F:ATP hydrolysis activity"/>
    <property type="evidence" value="ECO:0007669"/>
    <property type="project" value="InterPro"/>
</dbReference>
<dbReference type="OrthoDB" id="10251412at2759"/>
<comment type="cofactor">
    <cofactor evidence="1">
        <name>Mg(2+)</name>
        <dbReference type="ChEBI" id="CHEBI:18420"/>
    </cofactor>
</comment>
<evidence type="ECO:0000256" key="3">
    <source>
        <dbReference type="ARBA" id="ARBA00022801"/>
    </source>
</evidence>
<name>A0A9W7INH6_HIBTR</name>
<dbReference type="Pfam" id="PF25568">
    <property type="entry name" value="AAA_lid_At3g28540"/>
    <property type="match status" value="1"/>
</dbReference>
<evidence type="ECO:0000259" key="9">
    <source>
        <dbReference type="SMART" id="SM00382"/>
    </source>
</evidence>
<evidence type="ECO:0000256" key="2">
    <source>
        <dbReference type="ARBA" id="ARBA00007448"/>
    </source>
</evidence>
<feature type="region of interest" description="Disordered" evidence="8">
    <location>
        <begin position="308"/>
        <end position="335"/>
    </location>
</feature>
<dbReference type="InterPro" id="IPR025753">
    <property type="entry name" value="AAA_N_dom"/>
</dbReference>
<evidence type="ECO:0000256" key="1">
    <source>
        <dbReference type="ARBA" id="ARBA00001946"/>
    </source>
</evidence>
<evidence type="ECO:0000256" key="7">
    <source>
        <dbReference type="RuleBase" id="RU003651"/>
    </source>
</evidence>
<keyword evidence="7" id="KW-0547">Nucleotide-binding</keyword>
<dbReference type="InterPro" id="IPR003593">
    <property type="entry name" value="AAA+_ATPase"/>
</dbReference>
<dbReference type="PROSITE" id="PS00674">
    <property type="entry name" value="AAA"/>
    <property type="match status" value="1"/>
</dbReference>